<evidence type="ECO:0000313" key="2">
    <source>
        <dbReference type="Proteomes" id="UP000030641"/>
    </source>
</evidence>
<dbReference type="HOGENOM" id="CLU_068279_0_0_1"/>
<protein>
    <recommendedName>
        <fullName evidence="3">BTB domain-containing protein</fullName>
    </recommendedName>
</protein>
<dbReference type="STRING" id="1043005.A0A074Y4M9"/>
<keyword evidence="2" id="KW-1185">Reference proteome</keyword>
<reference evidence="1 2" key="1">
    <citation type="journal article" date="2014" name="BMC Genomics">
        <title>Genome sequencing of four Aureobasidium pullulans varieties: biotechnological potential, stress tolerance, and description of new species.</title>
        <authorList>
            <person name="Gostin Ar C."/>
            <person name="Ohm R.A."/>
            <person name="Kogej T."/>
            <person name="Sonjak S."/>
            <person name="Turk M."/>
            <person name="Zajc J."/>
            <person name="Zalar P."/>
            <person name="Grube M."/>
            <person name="Sun H."/>
            <person name="Han J."/>
            <person name="Sharma A."/>
            <person name="Chiniquy J."/>
            <person name="Ngan C.Y."/>
            <person name="Lipzen A."/>
            <person name="Barry K."/>
            <person name="Grigoriev I.V."/>
            <person name="Gunde-Cimerman N."/>
        </authorList>
    </citation>
    <scope>NUCLEOTIDE SEQUENCE [LARGE SCALE GENOMIC DNA]</scope>
    <source>
        <strain evidence="1 2">EXF-2481</strain>
    </source>
</reference>
<proteinExistence type="predicted"/>
<gene>
    <name evidence="1" type="ORF">AUEXF2481DRAFT_700512</name>
</gene>
<evidence type="ECO:0008006" key="3">
    <source>
        <dbReference type="Google" id="ProtNLM"/>
    </source>
</evidence>
<dbReference type="CDD" id="cd18186">
    <property type="entry name" value="BTB_POZ_ZBTB_KLHL-like"/>
    <property type="match status" value="1"/>
</dbReference>
<dbReference type="Gene3D" id="3.30.710.10">
    <property type="entry name" value="Potassium Channel Kv1.1, Chain A"/>
    <property type="match status" value="1"/>
</dbReference>
<name>A0A074Y4M9_AURSE</name>
<accession>A0A074Y4M9</accession>
<dbReference type="OrthoDB" id="194443at2759"/>
<dbReference type="AlphaFoldDB" id="A0A074Y4M9"/>
<sequence>MSAPSGESRRITEMHTRARPYSKDTLCAGSKYFDRALSGPFLEAKTHRIELDDISVFYYPKARLDQELRTLLEEERINKGYTPEELEEKPAYPFDVKDPSSWLELNLIDLYILGDRLDAPRFRAKIVDAIARQGPPNIVHIMYLYANLVGRSPLHRLFVHQVAYDQAWARRKKSSEHLLVEFLCDIMTTMGRRLPHRLCKPCHVEGKRANMLNSRNIDDACKEQDIPPYDLDMCFYHEHKDGDEK</sequence>
<dbReference type="Proteomes" id="UP000030641">
    <property type="component" value="Unassembled WGS sequence"/>
</dbReference>
<dbReference type="EMBL" id="KL584769">
    <property type="protein sequence ID" value="KEQ92743.1"/>
    <property type="molecule type" value="Genomic_DNA"/>
</dbReference>
<organism evidence="1 2">
    <name type="scientific">Aureobasidium subglaciale (strain EXF-2481)</name>
    <name type="common">Aureobasidium pullulans var. subglaciale</name>
    <dbReference type="NCBI Taxonomy" id="1043005"/>
    <lineage>
        <taxon>Eukaryota</taxon>
        <taxon>Fungi</taxon>
        <taxon>Dikarya</taxon>
        <taxon>Ascomycota</taxon>
        <taxon>Pezizomycotina</taxon>
        <taxon>Dothideomycetes</taxon>
        <taxon>Dothideomycetidae</taxon>
        <taxon>Dothideales</taxon>
        <taxon>Saccotheciaceae</taxon>
        <taxon>Aureobasidium</taxon>
    </lineage>
</organism>
<dbReference type="RefSeq" id="XP_013341261.1">
    <property type="nucleotide sequence ID" value="XM_013485807.1"/>
</dbReference>
<dbReference type="InterPro" id="IPR011333">
    <property type="entry name" value="SKP1/BTB/POZ_sf"/>
</dbReference>
<evidence type="ECO:0000313" key="1">
    <source>
        <dbReference type="EMBL" id="KEQ92743.1"/>
    </source>
</evidence>
<dbReference type="InParanoid" id="A0A074Y4M9"/>
<dbReference type="GeneID" id="25370822"/>